<reference evidence="3" key="1">
    <citation type="submission" date="2022-03" db="EMBL/GenBank/DDBJ databases">
        <authorList>
            <person name="Martin C."/>
        </authorList>
    </citation>
    <scope>NUCLEOTIDE SEQUENCE</scope>
</reference>
<feature type="compositionally biased region" description="Basic and acidic residues" evidence="1">
    <location>
        <begin position="105"/>
        <end position="114"/>
    </location>
</feature>
<protein>
    <submittedName>
        <fullName evidence="3">Uncharacterized protein</fullName>
    </submittedName>
</protein>
<keyword evidence="2" id="KW-0472">Membrane</keyword>
<keyword evidence="2" id="KW-0812">Transmembrane</keyword>
<evidence type="ECO:0000313" key="3">
    <source>
        <dbReference type="EMBL" id="CAH1798230.1"/>
    </source>
</evidence>
<name>A0A8J1TDV2_OWEFU</name>
<evidence type="ECO:0000256" key="2">
    <source>
        <dbReference type="SAM" id="Phobius"/>
    </source>
</evidence>
<gene>
    <name evidence="3" type="ORF">OFUS_LOCUS22396</name>
</gene>
<feature type="region of interest" description="Disordered" evidence="1">
    <location>
        <begin position="79"/>
        <end position="127"/>
    </location>
</feature>
<accession>A0A8J1TDV2</accession>
<feature type="transmembrane region" description="Helical" evidence="2">
    <location>
        <begin position="63"/>
        <end position="82"/>
    </location>
</feature>
<proteinExistence type="predicted"/>
<comment type="caution">
    <text evidence="3">The sequence shown here is derived from an EMBL/GenBank/DDBJ whole genome shotgun (WGS) entry which is preliminary data.</text>
</comment>
<evidence type="ECO:0000313" key="4">
    <source>
        <dbReference type="Proteomes" id="UP000749559"/>
    </source>
</evidence>
<keyword evidence="2" id="KW-1133">Transmembrane helix</keyword>
<evidence type="ECO:0000256" key="1">
    <source>
        <dbReference type="SAM" id="MobiDB-lite"/>
    </source>
</evidence>
<dbReference type="Proteomes" id="UP000749559">
    <property type="component" value="Unassembled WGS sequence"/>
</dbReference>
<feature type="non-terminal residue" evidence="3">
    <location>
        <position position="1"/>
    </location>
</feature>
<organism evidence="3 4">
    <name type="scientific">Owenia fusiformis</name>
    <name type="common">Polychaete worm</name>
    <dbReference type="NCBI Taxonomy" id="6347"/>
    <lineage>
        <taxon>Eukaryota</taxon>
        <taxon>Metazoa</taxon>
        <taxon>Spiralia</taxon>
        <taxon>Lophotrochozoa</taxon>
        <taxon>Annelida</taxon>
        <taxon>Polychaeta</taxon>
        <taxon>Sedentaria</taxon>
        <taxon>Canalipalpata</taxon>
        <taxon>Sabellida</taxon>
        <taxon>Oweniida</taxon>
        <taxon>Oweniidae</taxon>
        <taxon>Owenia</taxon>
    </lineage>
</organism>
<dbReference type="AlphaFoldDB" id="A0A8J1TDV2"/>
<feature type="compositionally biased region" description="Acidic residues" evidence="1">
    <location>
        <begin position="95"/>
        <end position="104"/>
    </location>
</feature>
<keyword evidence="4" id="KW-1185">Reference proteome</keyword>
<feature type="compositionally biased region" description="Basic and acidic residues" evidence="1">
    <location>
        <begin position="84"/>
        <end position="94"/>
    </location>
</feature>
<dbReference type="EMBL" id="CAIIXF020000011">
    <property type="protein sequence ID" value="CAH1798230.1"/>
    <property type="molecule type" value="Genomic_DNA"/>
</dbReference>
<sequence>RVKPKKLIRRGRMYESSAILKVYKPQFFLSLNNGANCQLAIYAISKEQGQEVRTRKMNTTRMVCCLMVVMLLVSTATGQGFGDGFKDKGKRSEESDVSIDDVNEEDSRIKRDVLSADQPARGCPPLC</sequence>